<evidence type="ECO:0000313" key="2">
    <source>
        <dbReference type="EMBL" id="CAG9136710.1"/>
    </source>
</evidence>
<proteinExistence type="predicted"/>
<reference evidence="2" key="1">
    <citation type="submission" date="2020-11" db="EMBL/GenBank/DDBJ databases">
        <authorList>
            <person name="Whiteford S."/>
        </authorList>
    </citation>
    <scope>NUCLEOTIDE SEQUENCE</scope>
</reference>
<feature type="region of interest" description="Disordered" evidence="1">
    <location>
        <begin position="25"/>
        <end position="50"/>
    </location>
</feature>
<gene>
    <name evidence="2" type="ORF">PLXY2_LOCUS14943</name>
</gene>
<sequence>MGNSSSIDSSYRNSAVRDRFEADGAYGSQIKGNSQVSTALPPWPAPSRDNETMFLAAPGPPRWRLHQCLRQN</sequence>
<dbReference type="EMBL" id="CAJHNJ030000154">
    <property type="protein sequence ID" value="CAG9136710.1"/>
    <property type="molecule type" value="Genomic_DNA"/>
</dbReference>
<accession>A0A8S4G8C5</accession>
<comment type="caution">
    <text evidence="2">The sequence shown here is derived from an EMBL/GenBank/DDBJ whole genome shotgun (WGS) entry which is preliminary data.</text>
</comment>
<evidence type="ECO:0000313" key="3">
    <source>
        <dbReference type="Proteomes" id="UP000653454"/>
    </source>
</evidence>
<dbReference type="Proteomes" id="UP000653454">
    <property type="component" value="Unassembled WGS sequence"/>
</dbReference>
<dbReference type="AlphaFoldDB" id="A0A8S4G8C5"/>
<protein>
    <submittedName>
        <fullName evidence="2">(diamondback moth) hypothetical protein</fullName>
    </submittedName>
</protein>
<organism evidence="2 3">
    <name type="scientific">Plutella xylostella</name>
    <name type="common">Diamondback moth</name>
    <name type="synonym">Plutella maculipennis</name>
    <dbReference type="NCBI Taxonomy" id="51655"/>
    <lineage>
        <taxon>Eukaryota</taxon>
        <taxon>Metazoa</taxon>
        <taxon>Ecdysozoa</taxon>
        <taxon>Arthropoda</taxon>
        <taxon>Hexapoda</taxon>
        <taxon>Insecta</taxon>
        <taxon>Pterygota</taxon>
        <taxon>Neoptera</taxon>
        <taxon>Endopterygota</taxon>
        <taxon>Lepidoptera</taxon>
        <taxon>Glossata</taxon>
        <taxon>Ditrysia</taxon>
        <taxon>Yponomeutoidea</taxon>
        <taxon>Plutellidae</taxon>
        <taxon>Plutella</taxon>
    </lineage>
</organism>
<name>A0A8S4G8C5_PLUXY</name>
<evidence type="ECO:0000256" key="1">
    <source>
        <dbReference type="SAM" id="MobiDB-lite"/>
    </source>
</evidence>
<keyword evidence="3" id="KW-1185">Reference proteome</keyword>